<proteinExistence type="predicted"/>
<dbReference type="PANTHER" id="PTHR35910:SF6">
    <property type="entry name" value="2EXR DOMAIN-CONTAINING PROTEIN"/>
    <property type="match status" value="1"/>
</dbReference>
<name>A0A1D9QM26_SCLS1</name>
<dbReference type="RefSeq" id="XP_001588533.1">
    <property type="nucleotide sequence ID" value="XM_001588483.1"/>
</dbReference>
<dbReference type="EMBL" id="CP017829">
    <property type="protein sequence ID" value="APA15986.1"/>
    <property type="molecule type" value="Genomic_DNA"/>
</dbReference>
<organism evidence="2 3">
    <name type="scientific">Sclerotinia sclerotiorum (strain ATCC 18683 / 1980 / Ss-1)</name>
    <name type="common">White mold</name>
    <name type="synonym">Whetzelinia sclerotiorum</name>
    <dbReference type="NCBI Taxonomy" id="665079"/>
    <lineage>
        <taxon>Eukaryota</taxon>
        <taxon>Fungi</taxon>
        <taxon>Dikarya</taxon>
        <taxon>Ascomycota</taxon>
        <taxon>Pezizomycotina</taxon>
        <taxon>Leotiomycetes</taxon>
        <taxon>Helotiales</taxon>
        <taxon>Sclerotiniaceae</taxon>
        <taxon>Sclerotinia</taxon>
    </lineage>
</organism>
<dbReference type="AlphaFoldDB" id="A0A1D9QM26"/>
<evidence type="ECO:0000259" key="1">
    <source>
        <dbReference type="Pfam" id="PF20150"/>
    </source>
</evidence>
<gene>
    <name evidence="2" type="ORF">sscle_16g107560</name>
</gene>
<protein>
    <recommendedName>
        <fullName evidence="1">2EXR domain-containing protein</fullName>
    </recommendedName>
</protein>
<dbReference type="VEuPathDB" id="FungiDB:sscle_16g107560"/>
<dbReference type="Proteomes" id="UP000177798">
    <property type="component" value="Chromosome 16"/>
</dbReference>
<dbReference type="KEGG" id="ssl:SS1G_10080"/>
<dbReference type="OrthoDB" id="3475553at2759"/>
<evidence type="ECO:0000313" key="2">
    <source>
        <dbReference type="EMBL" id="APA15986.1"/>
    </source>
</evidence>
<evidence type="ECO:0000313" key="3">
    <source>
        <dbReference type="Proteomes" id="UP000177798"/>
    </source>
</evidence>
<dbReference type="InterPro" id="IPR045518">
    <property type="entry name" value="2EXR"/>
</dbReference>
<accession>A0A1D9QM26</accession>
<dbReference type="Pfam" id="PF20150">
    <property type="entry name" value="2EXR"/>
    <property type="match status" value="1"/>
</dbReference>
<sequence length="281" mass="32024">MSSFSQFGKLPIELQLRVWSFSLDPHRIIPRIIEADYDSNNFPHKYKSQPPPLTQTCRASREVALKNYSVLNPSAAKEVGAIYFHPAVDVLYYYPSCQLSAHQNFCSLATTSFLDPKLPTHLIQHIMFTQSYLTHRARDSFLCPIPELRHFGNIKTLYIALPSHAELEVEARIWYKQLMRFTPDFEPPLHPHITASYAREKLEEATGRRDVVPGYTLLAEDKGSLRKHQVTSCFGWQEGGVKGAWVCGDGPGRNGGEIRKGEDWLGRELPAVRYLRAVPKE</sequence>
<feature type="domain" description="2EXR" evidence="1">
    <location>
        <begin position="4"/>
        <end position="91"/>
    </location>
</feature>
<dbReference type="OMA" id="CFGWQEG"/>
<dbReference type="PANTHER" id="PTHR35910">
    <property type="entry name" value="2EXR DOMAIN-CONTAINING PROTEIN"/>
    <property type="match status" value="1"/>
</dbReference>
<reference evidence="3" key="1">
    <citation type="journal article" date="2017" name="Genome Biol. Evol.">
        <title>The complete genome sequence of the phytopathogenic fungus Sclerotinia sclerotiorum reveals insights into the genome architecture of broad host range pathogens.</title>
        <authorList>
            <person name="Derbyshire M."/>
            <person name="Denton-Giles M."/>
            <person name="Hegedus D."/>
            <person name="Seifbarghy S."/>
            <person name="Rollins J."/>
            <person name="van Kan J."/>
            <person name="Seidl M.F."/>
            <person name="Faino L."/>
            <person name="Mbengue M."/>
            <person name="Navaud O."/>
            <person name="Raffaele S."/>
            <person name="Hammond-Kosack K."/>
            <person name="Heard S."/>
            <person name="Oliver R."/>
        </authorList>
    </citation>
    <scope>NUCLEOTIDE SEQUENCE [LARGE SCALE GENOMIC DNA]</scope>
    <source>
        <strain evidence="3">ATCC 18683 / 1980 / Ss-1</strain>
    </source>
</reference>